<feature type="region of interest" description="Disordered" evidence="1">
    <location>
        <begin position="297"/>
        <end position="322"/>
    </location>
</feature>
<dbReference type="EMBL" id="QLMJ01000003">
    <property type="protein sequence ID" value="RAK40446.1"/>
    <property type="molecule type" value="Genomic_DNA"/>
</dbReference>
<reference evidence="3 4" key="1">
    <citation type="submission" date="2018-06" db="EMBL/GenBank/DDBJ databases">
        <title>Genomic Encyclopedia of Type Strains, Phase III (KMG-III): the genomes of soil and plant-associated and newly described type strains.</title>
        <authorList>
            <person name="Whitman W."/>
        </authorList>
    </citation>
    <scope>NUCLEOTIDE SEQUENCE [LARGE SCALE GENOMIC DNA]</scope>
    <source>
        <strain evidence="3 4">CGMCC 4.7090</strain>
    </source>
</reference>
<feature type="compositionally biased region" description="Low complexity" evidence="1">
    <location>
        <begin position="403"/>
        <end position="417"/>
    </location>
</feature>
<feature type="compositionally biased region" description="Low complexity" evidence="1">
    <location>
        <begin position="301"/>
        <end position="322"/>
    </location>
</feature>
<feature type="transmembrane region" description="Helical" evidence="2">
    <location>
        <begin position="210"/>
        <end position="228"/>
    </location>
</feature>
<feature type="transmembrane region" description="Helical" evidence="2">
    <location>
        <begin position="235"/>
        <end position="256"/>
    </location>
</feature>
<name>A0A327ZH25_9ACTN</name>
<proteinExistence type="predicted"/>
<feature type="compositionally biased region" description="Low complexity" evidence="1">
    <location>
        <begin position="350"/>
        <end position="364"/>
    </location>
</feature>
<feature type="transmembrane region" description="Helical" evidence="2">
    <location>
        <begin position="129"/>
        <end position="153"/>
    </location>
</feature>
<comment type="caution">
    <text evidence="3">The sequence shown here is derived from an EMBL/GenBank/DDBJ whole genome shotgun (WGS) entry which is preliminary data.</text>
</comment>
<keyword evidence="2" id="KW-0472">Membrane</keyword>
<sequence length="546" mass="56137">MSACGFRNVRGMGFRSWVKLLATTTAAAAVVGAGQLGLAYGLSMVRLDRDLDVTASDQWTSQLAWVAWIAMTAAAVGAIVGTGFRPRWLPQPVGTGGALGVGLAGGLGALVVLPLTMQPARSASVAGVNPVFVIGVCAVLGAAVGIFAAWAAAARAVARWNLGTMTVLVWIVALIAVTPSLLPGHTPAPVRLGVLDGSLIPGAIAEHTPFVTMPVLALLAGLILGWAARGRRMPITTVALTGLAGPALLTVAYLIAGPGESTGFTFDPYWAAMTASGAGVLGSVLAAIVRGQPGAFEGDTPPAASSAVSDAPASNAASDNAASNNRALNTAQALDAEFPPLPRRDPVPQQPQQQQAQQQQPQQPHYADLAATAAQRPDAQLRPSDTGVIGYAGDRPHPFADLANQAPANAPASPFSSGTGTPFGQQQNQQQPQPQAPAPRHSGEAEPPARFSGQQEPTPSPRRGWRTRRPAPENPPSPGNSFDGFATTNPSPRTGIDTAELPRVNAAMPRPQVVEPTSISGPPPHRGPQGQQESEYVNWVNGLGNS</sequence>
<protein>
    <submittedName>
        <fullName evidence="3">Uncharacterized protein</fullName>
    </submittedName>
</protein>
<dbReference type="Proteomes" id="UP000249341">
    <property type="component" value="Unassembled WGS sequence"/>
</dbReference>
<keyword evidence="4" id="KW-1185">Reference proteome</keyword>
<feature type="region of interest" description="Disordered" evidence="1">
    <location>
        <begin position="338"/>
        <end position="546"/>
    </location>
</feature>
<accession>A0A327ZH25</accession>
<feature type="transmembrane region" description="Helical" evidence="2">
    <location>
        <begin position="268"/>
        <end position="289"/>
    </location>
</feature>
<evidence type="ECO:0000256" key="2">
    <source>
        <dbReference type="SAM" id="Phobius"/>
    </source>
</evidence>
<organism evidence="3 4">
    <name type="scientific">Actinoplanes lutulentus</name>
    <dbReference type="NCBI Taxonomy" id="1287878"/>
    <lineage>
        <taxon>Bacteria</taxon>
        <taxon>Bacillati</taxon>
        <taxon>Actinomycetota</taxon>
        <taxon>Actinomycetes</taxon>
        <taxon>Micromonosporales</taxon>
        <taxon>Micromonosporaceae</taxon>
        <taxon>Actinoplanes</taxon>
    </lineage>
</organism>
<evidence type="ECO:0000313" key="4">
    <source>
        <dbReference type="Proteomes" id="UP000249341"/>
    </source>
</evidence>
<keyword evidence="2" id="KW-1133">Transmembrane helix</keyword>
<feature type="transmembrane region" description="Helical" evidence="2">
    <location>
        <begin position="63"/>
        <end position="84"/>
    </location>
</feature>
<keyword evidence="2" id="KW-0812">Transmembrane</keyword>
<evidence type="ECO:0000313" key="3">
    <source>
        <dbReference type="EMBL" id="RAK40446.1"/>
    </source>
</evidence>
<gene>
    <name evidence="3" type="ORF">B0I29_103479</name>
</gene>
<feature type="transmembrane region" description="Helical" evidence="2">
    <location>
        <begin position="160"/>
        <end position="182"/>
    </location>
</feature>
<evidence type="ECO:0000256" key="1">
    <source>
        <dbReference type="SAM" id="MobiDB-lite"/>
    </source>
</evidence>
<dbReference type="AlphaFoldDB" id="A0A327ZH25"/>
<feature type="transmembrane region" description="Helical" evidence="2">
    <location>
        <begin position="96"/>
        <end position="117"/>
    </location>
</feature>